<evidence type="ECO:0000313" key="2">
    <source>
        <dbReference type="EMBL" id="MBB3193875.1"/>
    </source>
</evidence>
<feature type="transmembrane region" description="Helical" evidence="1">
    <location>
        <begin position="72"/>
        <end position="94"/>
    </location>
</feature>
<organism evidence="2 3">
    <name type="scientific">Roseateles terrae</name>
    <dbReference type="NCBI Taxonomy" id="431060"/>
    <lineage>
        <taxon>Bacteria</taxon>
        <taxon>Pseudomonadati</taxon>
        <taxon>Pseudomonadota</taxon>
        <taxon>Betaproteobacteria</taxon>
        <taxon>Burkholderiales</taxon>
        <taxon>Sphaerotilaceae</taxon>
        <taxon>Roseateles</taxon>
    </lineage>
</organism>
<evidence type="ECO:0000256" key="1">
    <source>
        <dbReference type="SAM" id="Phobius"/>
    </source>
</evidence>
<protein>
    <submittedName>
        <fullName evidence="2">Uncharacterized protein</fullName>
    </submittedName>
</protein>
<feature type="transmembrane region" description="Helical" evidence="1">
    <location>
        <begin position="37"/>
        <end position="60"/>
    </location>
</feature>
<comment type="caution">
    <text evidence="2">The sequence shown here is derived from an EMBL/GenBank/DDBJ whole genome shotgun (WGS) entry which is preliminary data.</text>
</comment>
<name>A0ABR6GP36_9BURK</name>
<gene>
    <name evidence="2" type="ORF">FHS28_001240</name>
</gene>
<sequence>MLAWVVVIGLVFIWTLTSYQGLPDGQLRNEVLLRHGLCMLVLTFPSGWLLTALVSAILALVGLEAEGLSDALLVTLTCGIAGYLQWFVLLPWLWRRWKARRLQSAAVR</sequence>
<dbReference type="Proteomes" id="UP000574369">
    <property type="component" value="Unassembled WGS sequence"/>
</dbReference>
<reference evidence="2 3" key="1">
    <citation type="submission" date="2020-08" db="EMBL/GenBank/DDBJ databases">
        <title>Genomic Encyclopedia of Type Strains, Phase III (KMG-III): the genomes of soil and plant-associated and newly described type strains.</title>
        <authorList>
            <person name="Whitman W."/>
        </authorList>
    </citation>
    <scope>NUCLEOTIDE SEQUENCE [LARGE SCALE GENOMIC DNA]</scope>
    <source>
        <strain evidence="2 3">CECT 7247</strain>
    </source>
</reference>
<proteinExistence type="predicted"/>
<dbReference type="EMBL" id="JACHXO010000001">
    <property type="protein sequence ID" value="MBB3193875.1"/>
    <property type="molecule type" value="Genomic_DNA"/>
</dbReference>
<keyword evidence="3" id="KW-1185">Reference proteome</keyword>
<keyword evidence="1" id="KW-0812">Transmembrane</keyword>
<evidence type="ECO:0000313" key="3">
    <source>
        <dbReference type="Proteomes" id="UP000574369"/>
    </source>
</evidence>
<accession>A0ABR6GP36</accession>
<keyword evidence="1" id="KW-1133">Transmembrane helix</keyword>
<feature type="transmembrane region" description="Helical" evidence="1">
    <location>
        <begin position="6"/>
        <end position="25"/>
    </location>
</feature>
<keyword evidence="1" id="KW-0472">Membrane</keyword>